<dbReference type="Pfam" id="PF17820">
    <property type="entry name" value="PDZ_6"/>
    <property type="match status" value="1"/>
</dbReference>
<dbReference type="PANTHER" id="PTHR22939:SF129">
    <property type="entry name" value="SERINE PROTEASE HTRA2, MITOCHONDRIAL"/>
    <property type="match status" value="1"/>
</dbReference>
<comment type="caution">
    <text evidence="16">The sequence shown here is derived from an EMBL/GenBank/DDBJ whole genome shotgun (WGS) entry which is preliminary data.</text>
</comment>
<evidence type="ECO:0000256" key="3">
    <source>
        <dbReference type="ARBA" id="ARBA00004375"/>
    </source>
</evidence>
<dbReference type="PANTHER" id="PTHR22939">
    <property type="entry name" value="SERINE PROTEASE FAMILY S1C HTRA-RELATED"/>
    <property type="match status" value="1"/>
</dbReference>
<sequence length="415" mass="44877">MSLRLPRHVYLRLKQTYSILSVSTVRRLSNERCNNNKYNEGKSNRSCGEEQQTFYSKWLGPAGVVVAVGAGIFWNYTDDESRSFKPFTTVSAARSVDDSGSGSGTPRQRFNFVADVVDIVAPSVVSLHTSQIVGGFQEVSAASGFIVSSDGLIVTNAHAVYNKEAIQVTVLDGRVFEGRVESINPKIDLATIRIPAKNLPVLKLGSSDTLRPGEWVISIGSPAGLSNSVSCGVVSTVGRKSKELRLASDEMEYIQTDAPINQGNSGGPLVNLDGEAVGVNSMKLLHGISFAIPSNIVKDFLEDPNKLHKPSQKKNKAAARSIGITCLSLTPYLRSEIERHFKFSIRASAGVYIVDVHALSPAIRAGLRAGDIIVAVNNKPIQSTDELYEATIDNSVLFLTVLRGEMKLGLKIDLD</sequence>
<keyword evidence="12" id="KW-0865">Zymogen</keyword>
<keyword evidence="9" id="KW-0378">Hydrolase</keyword>
<evidence type="ECO:0000256" key="6">
    <source>
        <dbReference type="ARBA" id="ARBA00016929"/>
    </source>
</evidence>
<evidence type="ECO:0000256" key="14">
    <source>
        <dbReference type="ARBA" id="ARBA00035606"/>
    </source>
</evidence>
<protein>
    <recommendedName>
        <fullName evidence="6">Serine protease HTRA2, mitochondrial</fullName>
        <ecNumber evidence="5">3.4.21.108</ecNumber>
    </recommendedName>
    <alternativeName>
        <fullName evidence="13">High temperature requirement protein A2</fullName>
    </alternativeName>
</protein>
<dbReference type="Pfam" id="PF13365">
    <property type="entry name" value="Trypsin_2"/>
    <property type="match status" value="1"/>
</dbReference>
<dbReference type="GO" id="GO:0004252">
    <property type="term" value="F:serine-type endopeptidase activity"/>
    <property type="evidence" value="ECO:0007669"/>
    <property type="project" value="InterPro"/>
</dbReference>
<evidence type="ECO:0000256" key="8">
    <source>
        <dbReference type="ARBA" id="ARBA00022703"/>
    </source>
</evidence>
<dbReference type="Gene3D" id="2.40.10.120">
    <property type="match status" value="1"/>
</dbReference>
<evidence type="ECO:0000256" key="9">
    <source>
        <dbReference type="ARBA" id="ARBA00022801"/>
    </source>
</evidence>
<reference evidence="16" key="2">
    <citation type="journal article" date="2023" name="BMC Genomics">
        <title>Pest status, molecular evolution, and epigenetic factors derived from the genome assembly of Frankliniella fusca, a thysanopteran phytovirus vector.</title>
        <authorList>
            <person name="Catto M.A."/>
            <person name="Labadie P.E."/>
            <person name="Jacobson A.L."/>
            <person name="Kennedy G.G."/>
            <person name="Srinivasan R."/>
            <person name="Hunt B.G."/>
        </authorList>
    </citation>
    <scope>NUCLEOTIDE SEQUENCE</scope>
    <source>
        <strain evidence="16">PL_HMW_Pooled</strain>
    </source>
</reference>
<dbReference type="PRINTS" id="PR00834">
    <property type="entry name" value="PROTEASES2C"/>
</dbReference>
<dbReference type="AlphaFoldDB" id="A0AAE1LA12"/>
<dbReference type="InterPro" id="IPR001940">
    <property type="entry name" value="Peptidase_S1C"/>
</dbReference>
<keyword evidence="17" id="KW-1185">Reference proteome</keyword>
<evidence type="ECO:0000259" key="15">
    <source>
        <dbReference type="PROSITE" id="PS50106"/>
    </source>
</evidence>
<comment type="similarity">
    <text evidence="4">Belongs to the peptidase S1C family.</text>
</comment>
<comment type="function">
    <text evidence="14">Serine protease that shows proteolytic activity against a non-specific substrate beta-casein. Promotes or induces cell death either by direct binding to and inhibition of BIRC proteins (also called inhibitor of apoptosis proteins, IAPs), leading to an increase in caspase activity, or by a BIRC inhibition-independent, caspase-independent and serine protease activity-dependent mechanism. Can antagonize antiapoptotic activity of th/Diap1 by directly inducing the degradation of th/Diap1.</text>
</comment>
<evidence type="ECO:0000256" key="11">
    <source>
        <dbReference type="ARBA" id="ARBA00022946"/>
    </source>
</evidence>
<dbReference type="EMBL" id="JAHWGI010000289">
    <property type="protein sequence ID" value="KAK3911943.1"/>
    <property type="molecule type" value="Genomic_DNA"/>
</dbReference>
<evidence type="ECO:0000313" key="16">
    <source>
        <dbReference type="EMBL" id="KAK3911943.1"/>
    </source>
</evidence>
<dbReference type="SMART" id="SM00228">
    <property type="entry name" value="PDZ"/>
    <property type="match status" value="1"/>
</dbReference>
<organism evidence="16 17">
    <name type="scientific">Frankliniella fusca</name>
    <dbReference type="NCBI Taxonomy" id="407009"/>
    <lineage>
        <taxon>Eukaryota</taxon>
        <taxon>Metazoa</taxon>
        <taxon>Ecdysozoa</taxon>
        <taxon>Arthropoda</taxon>
        <taxon>Hexapoda</taxon>
        <taxon>Insecta</taxon>
        <taxon>Pterygota</taxon>
        <taxon>Neoptera</taxon>
        <taxon>Paraneoptera</taxon>
        <taxon>Thysanoptera</taxon>
        <taxon>Terebrantia</taxon>
        <taxon>Thripoidea</taxon>
        <taxon>Thripidae</taxon>
        <taxon>Frankliniella</taxon>
    </lineage>
</organism>
<dbReference type="Proteomes" id="UP001219518">
    <property type="component" value="Unassembled WGS sequence"/>
</dbReference>
<evidence type="ECO:0000256" key="7">
    <source>
        <dbReference type="ARBA" id="ARBA00022670"/>
    </source>
</evidence>
<dbReference type="GO" id="GO:0043065">
    <property type="term" value="P:positive regulation of apoptotic process"/>
    <property type="evidence" value="ECO:0007669"/>
    <property type="project" value="TreeGrafter"/>
</dbReference>
<evidence type="ECO:0000256" key="1">
    <source>
        <dbReference type="ARBA" id="ARBA00001760"/>
    </source>
</evidence>
<dbReference type="GO" id="GO:0006915">
    <property type="term" value="P:apoptotic process"/>
    <property type="evidence" value="ECO:0007669"/>
    <property type="project" value="UniProtKB-KW"/>
</dbReference>
<evidence type="ECO:0000256" key="4">
    <source>
        <dbReference type="ARBA" id="ARBA00010541"/>
    </source>
</evidence>
<evidence type="ECO:0000256" key="5">
    <source>
        <dbReference type="ARBA" id="ARBA00013033"/>
    </source>
</evidence>
<comment type="catalytic activity">
    <reaction evidence="1">
        <text>Cleavage of non-polar aliphatic amino-acids at the P1 position, with a preference for Val, Ile and Met. At the P2 and P3 positions, Arg is selected most strongly with a secondary preference for other hydrophilic residues.</text>
        <dbReference type="EC" id="3.4.21.108"/>
    </reaction>
</comment>
<feature type="domain" description="PDZ" evidence="15">
    <location>
        <begin position="329"/>
        <end position="410"/>
    </location>
</feature>
<name>A0AAE1LA12_9NEOP</name>
<gene>
    <name evidence="16" type="ORF">KUF71_021512</name>
</gene>
<dbReference type="GO" id="GO:0005758">
    <property type="term" value="C:mitochondrial intermembrane space"/>
    <property type="evidence" value="ECO:0007669"/>
    <property type="project" value="UniProtKB-SubCell"/>
</dbReference>
<dbReference type="SUPFAM" id="SSF50156">
    <property type="entry name" value="PDZ domain-like"/>
    <property type="match status" value="1"/>
</dbReference>
<evidence type="ECO:0000256" key="10">
    <source>
        <dbReference type="ARBA" id="ARBA00022825"/>
    </source>
</evidence>
<dbReference type="InterPro" id="IPR041489">
    <property type="entry name" value="PDZ_6"/>
</dbReference>
<evidence type="ECO:0000256" key="12">
    <source>
        <dbReference type="ARBA" id="ARBA00023145"/>
    </source>
</evidence>
<dbReference type="InterPro" id="IPR001478">
    <property type="entry name" value="PDZ"/>
</dbReference>
<keyword evidence="10" id="KW-0720">Serine protease</keyword>
<evidence type="ECO:0000313" key="17">
    <source>
        <dbReference type="Proteomes" id="UP001219518"/>
    </source>
</evidence>
<reference evidence="16" key="1">
    <citation type="submission" date="2021-07" db="EMBL/GenBank/DDBJ databases">
        <authorList>
            <person name="Catto M.A."/>
            <person name="Jacobson A."/>
            <person name="Kennedy G."/>
            <person name="Labadie P."/>
            <person name="Hunt B.G."/>
            <person name="Srinivasan R."/>
        </authorList>
    </citation>
    <scope>NUCLEOTIDE SEQUENCE</scope>
    <source>
        <strain evidence="16">PL_HMW_Pooled</strain>
        <tissue evidence="16">Head</tissue>
    </source>
</reference>
<accession>A0AAE1LA12</accession>
<dbReference type="GO" id="GO:0031966">
    <property type="term" value="C:mitochondrial membrane"/>
    <property type="evidence" value="ECO:0007669"/>
    <property type="project" value="UniProtKB-SubCell"/>
</dbReference>
<keyword evidence="8" id="KW-0053">Apoptosis</keyword>
<comment type="subcellular location">
    <subcellularLocation>
        <location evidence="3">Mitochondrion intermembrane space</location>
        <topology evidence="3">Single-pass membrane protein</topology>
    </subcellularLocation>
    <subcellularLocation>
        <location evidence="2">Mitochondrion membrane</location>
        <topology evidence="2">Single-pass membrane protein</topology>
    </subcellularLocation>
</comment>
<keyword evidence="11" id="KW-0809">Transit peptide</keyword>
<evidence type="ECO:0000256" key="13">
    <source>
        <dbReference type="ARBA" id="ARBA00029644"/>
    </source>
</evidence>
<proteinExistence type="inferred from homology"/>
<dbReference type="InterPro" id="IPR036034">
    <property type="entry name" value="PDZ_sf"/>
</dbReference>
<dbReference type="Gene3D" id="2.30.42.10">
    <property type="match status" value="1"/>
</dbReference>
<dbReference type="PROSITE" id="PS50106">
    <property type="entry name" value="PDZ"/>
    <property type="match status" value="1"/>
</dbReference>
<dbReference type="EC" id="3.4.21.108" evidence="5"/>
<evidence type="ECO:0000256" key="2">
    <source>
        <dbReference type="ARBA" id="ARBA00004304"/>
    </source>
</evidence>
<dbReference type="InterPro" id="IPR009003">
    <property type="entry name" value="Peptidase_S1_PA"/>
</dbReference>
<dbReference type="SUPFAM" id="SSF50494">
    <property type="entry name" value="Trypsin-like serine proteases"/>
    <property type="match status" value="1"/>
</dbReference>
<dbReference type="GO" id="GO:0006508">
    <property type="term" value="P:proteolysis"/>
    <property type="evidence" value="ECO:0007669"/>
    <property type="project" value="UniProtKB-KW"/>
</dbReference>
<keyword evidence="7 16" id="KW-0645">Protease</keyword>